<dbReference type="Gene3D" id="1.10.1740.10">
    <property type="match status" value="1"/>
</dbReference>
<protein>
    <submittedName>
        <fullName evidence="8">Sigma-70 family RNA polymerase sigma factor</fullName>
    </submittedName>
</protein>
<evidence type="ECO:0000256" key="2">
    <source>
        <dbReference type="ARBA" id="ARBA00023015"/>
    </source>
</evidence>
<evidence type="ECO:0000313" key="8">
    <source>
        <dbReference type="EMBL" id="MBE9078575.1"/>
    </source>
</evidence>
<dbReference type="Pfam" id="PF04542">
    <property type="entry name" value="Sigma70_r2"/>
    <property type="match status" value="1"/>
</dbReference>
<dbReference type="GO" id="GO:0016987">
    <property type="term" value="F:sigma factor activity"/>
    <property type="evidence" value="ECO:0007669"/>
    <property type="project" value="UniProtKB-KW"/>
</dbReference>
<gene>
    <name evidence="8" type="ORF">IQ241_14940</name>
</gene>
<evidence type="ECO:0000259" key="7">
    <source>
        <dbReference type="Pfam" id="PF04545"/>
    </source>
</evidence>
<dbReference type="RefSeq" id="WP_193908548.1">
    <property type="nucleotide sequence ID" value="NZ_JADEXG010000035.1"/>
</dbReference>
<dbReference type="SUPFAM" id="SSF88946">
    <property type="entry name" value="Sigma2 domain of RNA polymerase sigma factors"/>
    <property type="match status" value="1"/>
</dbReference>
<evidence type="ECO:0000313" key="9">
    <source>
        <dbReference type="Proteomes" id="UP000636505"/>
    </source>
</evidence>
<dbReference type="Pfam" id="PF04545">
    <property type="entry name" value="Sigma70_r4"/>
    <property type="match status" value="1"/>
</dbReference>
<dbReference type="InterPro" id="IPR014284">
    <property type="entry name" value="RNA_pol_sigma-70_dom"/>
</dbReference>
<dbReference type="NCBIfam" id="TIGR02937">
    <property type="entry name" value="sigma70-ECF"/>
    <property type="match status" value="1"/>
</dbReference>
<dbReference type="InterPro" id="IPR007627">
    <property type="entry name" value="RNA_pol_sigma70_r2"/>
</dbReference>
<evidence type="ECO:0000256" key="3">
    <source>
        <dbReference type="ARBA" id="ARBA00023082"/>
    </source>
</evidence>
<comment type="caution">
    <text evidence="8">The sequence shown here is derived from an EMBL/GenBank/DDBJ whole genome shotgun (WGS) entry which is preliminary data.</text>
</comment>
<reference evidence="8" key="1">
    <citation type="submission" date="2020-10" db="EMBL/GenBank/DDBJ databases">
        <authorList>
            <person name="Castelo-Branco R."/>
            <person name="Eusebio N."/>
            <person name="Adriana R."/>
            <person name="Vieira A."/>
            <person name="Brugerolle De Fraissinette N."/>
            <person name="Rezende De Castro R."/>
            <person name="Schneider M.P."/>
            <person name="Vasconcelos V."/>
            <person name="Leao P.N."/>
        </authorList>
    </citation>
    <scope>NUCLEOTIDE SEQUENCE</scope>
    <source>
        <strain evidence="8">LEGE 07310</strain>
    </source>
</reference>
<dbReference type="SUPFAM" id="SSF88659">
    <property type="entry name" value="Sigma3 and sigma4 domains of RNA polymerase sigma factors"/>
    <property type="match status" value="1"/>
</dbReference>
<dbReference type="InterPro" id="IPR013325">
    <property type="entry name" value="RNA_pol_sigma_r2"/>
</dbReference>
<evidence type="ECO:0000256" key="5">
    <source>
        <dbReference type="ARBA" id="ARBA00023163"/>
    </source>
</evidence>
<dbReference type="InterPro" id="IPR039425">
    <property type="entry name" value="RNA_pol_sigma-70-like"/>
</dbReference>
<dbReference type="Gene3D" id="1.10.10.10">
    <property type="entry name" value="Winged helix-like DNA-binding domain superfamily/Winged helix DNA-binding domain"/>
    <property type="match status" value="1"/>
</dbReference>
<evidence type="ECO:0000256" key="1">
    <source>
        <dbReference type="ARBA" id="ARBA00010641"/>
    </source>
</evidence>
<name>A0A8J7DNT3_9CYAN</name>
<dbReference type="InterPro" id="IPR036388">
    <property type="entry name" value="WH-like_DNA-bd_sf"/>
</dbReference>
<dbReference type="InterPro" id="IPR007630">
    <property type="entry name" value="RNA_pol_sigma70_r4"/>
</dbReference>
<feature type="domain" description="RNA polymerase sigma-70 region 4" evidence="7">
    <location>
        <begin position="133"/>
        <end position="181"/>
    </location>
</feature>
<dbReference type="PANTHER" id="PTHR43133">
    <property type="entry name" value="RNA POLYMERASE ECF-TYPE SIGMA FACTO"/>
    <property type="match status" value="1"/>
</dbReference>
<proteinExistence type="inferred from homology"/>
<dbReference type="GO" id="GO:0006352">
    <property type="term" value="P:DNA-templated transcription initiation"/>
    <property type="evidence" value="ECO:0007669"/>
    <property type="project" value="InterPro"/>
</dbReference>
<keyword evidence="5" id="KW-0804">Transcription</keyword>
<dbReference type="NCBIfam" id="NF009172">
    <property type="entry name" value="PRK12519.1"/>
    <property type="match status" value="1"/>
</dbReference>
<organism evidence="8 9">
    <name type="scientific">Vasconcelosia minhoensis LEGE 07310</name>
    <dbReference type="NCBI Taxonomy" id="915328"/>
    <lineage>
        <taxon>Bacteria</taxon>
        <taxon>Bacillati</taxon>
        <taxon>Cyanobacteriota</taxon>
        <taxon>Cyanophyceae</taxon>
        <taxon>Nodosilineales</taxon>
        <taxon>Cymatolegaceae</taxon>
        <taxon>Vasconcelosia</taxon>
        <taxon>Vasconcelosia minhoensis</taxon>
    </lineage>
</organism>
<feature type="domain" description="RNA polymerase sigma-70 region 2" evidence="6">
    <location>
        <begin position="27"/>
        <end position="94"/>
    </location>
</feature>
<keyword evidence="4" id="KW-0238">DNA-binding</keyword>
<keyword evidence="2" id="KW-0805">Transcription regulation</keyword>
<dbReference type="InterPro" id="IPR013324">
    <property type="entry name" value="RNA_pol_sigma_r3/r4-like"/>
</dbReference>
<sequence length="188" mass="21340">MSLGSLPSDTELFNALKSGNVEALGELYDRYAASVYGMSLRVLASPDEAADLTQDVFLNLWHRSTYDPTRGTFKNFLLMLTRSRAIDRLRTHGRQRKFRQRWQRADTDDQTIPALDGLEGLSRSEQAQAMTEALTQIPEAERQVLELAYFNGLSQSQIAQQLAIPLGTVKSRSRQGLLKLRRHLQEFL</sequence>
<keyword evidence="9" id="KW-1185">Reference proteome</keyword>
<dbReference type="GO" id="GO:0003677">
    <property type="term" value="F:DNA binding"/>
    <property type="evidence" value="ECO:0007669"/>
    <property type="project" value="UniProtKB-KW"/>
</dbReference>
<comment type="similarity">
    <text evidence="1">Belongs to the sigma-70 factor family. ECF subfamily.</text>
</comment>
<dbReference type="CDD" id="cd06171">
    <property type="entry name" value="Sigma70_r4"/>
    <property type="match status" value="1"/>
</dbReference>
<evidence type="ECO:0000256" key="4">
    <source>
        <dbReference type="ARBA" id="ARBA00023125"/>
    </source>
</evidence>
<dbReference type="EMBL" id="JADEXG010000035">
    <property type="protein sequence ID" value="MBE9078575.1"/>
    <property type="molecule type" value="Genomic_DNA"/>
</dbReference>
<dbReference type="AlphaFoldDB" id="A0A8J7DNT3"/>
<dbReference type="PANTHER" id="PTHR43133:SF62">
    <property type="entry name" value="RNA POLYMERASE SIGMA FACTOR SIGZ"/>
    <property type="match status" value="1"/>
</dbReference>
<keyword evidence="3" id="KW-0731">Sigma factor</keyword>
<dbReference type="Proteomes" id="UP000636505">
    <property type="component" value="Unassembled WGS sequence"/>
</dbReference>
<evidence type="ECO:0000259" key="6">
    <source>
        <dbReference type="Pfam" id="PF04542"/>
    </source>
</evidence>
<accession>A0A8J7DNT3</accession>